<gene>
    <name evidence="2" type="ORF">PR048_017416</name>
</gene>
<dbReference type="Proteomes" id="UP001159363">
    <property type="component" value="Chromosome 5"/>
</dbReference>
<proteinExistence type="predicted"/>
<evidence type="ECO:0000256" key="1">
    <source>
        <dbReference type="SAM" id="MobiDB-lite"/>
    </source>
</evidence>
<sequence>MASGRNDRAGGDTACLLPWRTGFNPRPINFGFSQVGIVLDDATGRRVFSVVSGFPARSFRHCSILTSLHSHRLSRLDFLALERLDNKFTAGDMRTENLRGGTLARTPDHPTSRPSCHRAMRGGDSPRPTKYAYKLLNRSTPQTPAKETYWKNTKLTFGKTVFDCRTTHPDFDLMKSTQLLASPQGKSGSIPGGVAPRFSRVLIVPDDAAGKWVFSEISHFTHPCIPALLHTYLTSPSSVLKTPLSTFLGKLTLVDYANSEQGILAYGSTMTEESTMEKAFHRAGGDHRQQTQRRLVETFHKTVMFACSTKIPLNISKALALSSAEFSKVLGLSRTGCNNFKIKADFPWRSRLVGRRVGLGYGRFRVRIPGKAWVSRIHSGRATGIRRLLVAAPLEYRLHHASFGPLCVFYFPVPTICGEHSPILRTIWGTKKSRQELYERVEPISSVMRKRRLRFGGHLMRMNDNRFTKKIWNVTCLTVNSWMKEVRENWKAIGIMDQNPQATVQDRVRGTRTWWKVTNGLIPGSRYNSQKQRETGGNDLANFGARAWRRGTSELLVLCHSGLPAAILPAMLDARDLNLDLNPMTMSLDDL</sequence>
<feature type="region of interest" description="Disordered" evidence="1">
    <location>
        <begin position="99"/>
        <end position="125"/>
    </location>
</feature>
<reference evidence="2 3" key="1">
    <citation type="submission" date="2023-02" db="EMBL/GenBank/DDBJ databases">
        <title>LHISI_Scaffold_Assembly.</title>
        <authorList>
            <person name="Stuart O.P."/>
            <person name="Cleave R."/>
            <person name="Magrath M.J.L."/>
            <person name="Mikheyev A.S."/>
        </authorList>
    </citation>
    <scope>NUCLEOTIDE SEQUENCE [LARGE SCALE GENOMIC DNA]</scope>
    <source>
        <strain evidence="2">Daus_M_001</strain>
        <tissue evidence="2">Leg muscle</tissue>
    </source>
</reference>
<keyword evidence="3" id="KW-1185">Reference proteome</keyword>
<name>A0ABQ9HA29_9NEOP</name>
<comment type="caution">
    <text evidence="2">The sequence shown here is derived from an EMBL/GenBank/DDBJ whole genome shotgun (WGS) entry which is preliminary data.</text>
</comment>
<evidence type="ECO:0000313" key="3">
    <source>
        <dbReference type="Proteomes" id="UP001159363"/>
    </source>
</evidence>
<protein>
    <submittedName>
        <fullName evidence="2">Uncharacterized protein</fullName>
    </submittedName>
</protein>
<evidence type="ECO:0000313" key="2">
    <source>
        <dbReference type="EMBL" id="KAJ8880943.1"/>
    </source>
</evidence>
<accession>A0ABQ9HA29</accession>
<organism evidence="2 3">
    <name type="scientific">Dryococelus australis</name>
    <dbReference type="NCBI Taxonomy" id="614101"/>
    <lineage>
        <taxon>Eukaryota</taxon>
        <taxon>Metazoa</taxon>
        <taxon>Ecdysozoa</taxon>
        <taxon>Arthropoda</taxon>
        <taxon>Hexapoda</taxon>
        <taxon>Insecta</taxon>
        <taxon>Pterygota</taxon>
        <taxon>Neoptera</taxon>
        <taxon>Polyneoptera</taxon>
        <taxon>Phasmatodea</taxon>
        <taxon>Verophasmatodea</taxon>
        <taxon>Anareolatae</taxon>
        <taxon>Phasmatidae</taxon>
        <taxon>Eurycanthinae</taxon>
        <taxon>Dryococelus</taxon>
    </lineage>
</organism>
<dbReference type="EMBL" id="JARBHB010000006">
    <property type="protein sequence ID" value="KAJ8880943.1"/>
    <property type="molecule type" value="Genomic_DNA"/>
</dbReference>